<evidence type="ECO:0000256" key="2">
    <source>
        <dbReference type="ARBA" id="ARBA00022730"/>
    </source>
</evidence>
<protein>
    <recommendedName>
        <fullName evidence="6 7">Large ribosomal subunit protein bL9</fullName>
    </recommendedName>
</protein>
<dbReference type="GO" id="GO:0006412">
    <property type="term" value="P:translation"/>
    <property type="evidence" value="ECO:0007669"/>
    <property type="project" value="UniProtKB-UniRule"/>
</dbReference>
<evidence type="ECO:0000256" key="3">
    <source>
        <dbReference type="ARBA" id="ARBA00022884"/>
    </source>
</evidence>
<comment type="function">
    <text evidence="7">Binds to the 23S rRNA.</text>
</comment>
<organism evidence="10 11">
    <name type="scientific">Candidatus Andeanibacterium colombiense</name>
    <dbReference type="NCBI Taxonomy" id="3121345"/>
    <lineage>
        <taxon>Bacteria</taxon>
        <taxon>Pseudomonadati</taxon>
        <taxon>Pseudomonadota</taxon>
        <taxon>Alphaproteobacteria</taxon>
        <taxon>Sphingomonadales</taxon>
        <taxon>Sphingomonadaceae</taxon>
        <taxon>Candidatus Andeanibacterium</taxon>
    </lineage>
</organism>
<dbReference type="GO" id="GO:0005840">
    <property type="term" value="C:ribosome"/>
    <property type="evidence" value="ECO:0007669"/>
    <property type="project" value="UniProtKB-KW"/>
</dbReference>
<dbReference type="Pfam" id="PF03948">
    <property type="entry name" value="Ribosomal_L9_C"/>
    <property type="match status" value="1"/>
</dbReference>
<evidence type="ECO:0000256" key="8">
    <source>
        <dbReference type="SAM" id="MobiDB-lite"/>
    </source>
</evidence>
<feature type="compositionally biased region" description="Basic and acidic residues" evidence="8">
    <location>
        <begin position="203"/>
        <end position="228"/>
    </location>
</feature>
<dbReference type="InterPro" id="IPR020070">
    <property type="entry name" value="Ribosomal_bL9_N"/>
</dbReference>
<dbReference type="InterPro" id="IPR020594">
    <property type="entry name" value="Ribosomal_bL9_bac/chp"/>
</dbReference>
<evidence type="ECO:0000256" key="4">
    <source>
        <dbReference type="ARBA" id="ARBA00022980"/>
    </source>
</evidence>
<evidence type="ECO:0000256" key="6">
    <source>
        <dbReference type="ARBA" id="ARBA00035292"/>
    </source>
</evidence>
<keyword evidence="2 7" id="KW-0699">rRNA-binding</keyword>
<dbReference type="Proteomes" id="UP001218362">
    <property type="component" value="Chromosome"/>
</dbReference>
<feature type="region of interest" description="Disordered" evidence="8">
    <location>
        <begin position="168"/>
        <end position="242"/>
    </location>
</feature>
<evidence type="ECO:0000256" key="1">
    <source>
        <dbReference type="ARBA" id="ARBA00010605"/>
    </source>
</evidence>
<dbReference type="KEGG" id="acob:P0Y56_03000"/>
<dbReference type="PANTHER" id="PTHR21368">
    <property type="entry name" value="50S RIBOSOMAL PROTEIN L9"/>
    <property type="match status" value="1"/>
</dbReference>
<reference evidence="10" key="1">
    <citation type="submission" date="2023-03" db="EMBL/GenBank/DDBJ databases">
        <title>Andean soil-derived lignocellulolytic bacterial consortium as a source of novel taxa and putative plastic-active enzymes.</title>
        <authorList>
            <person name="Diaz-Garcia L."/>
            <person name="Chuvochina M."/>
            <person name="Feuerriegel G."/>
            <person name="Bunk B."/>
            <person name="Sproer C."/>
            <person name="Streit W.R."/>
            <person name="Rodriguez L.M."/>
            <person name="Overmann J."/>
            <person name="Jimenez D.J."/>
        </authorList>
    </citation>
    <scope>NUCLEOTIDE SEQUENCE</scope>
    <source>
        <strain evidence="10">MAG 26</strain>
    </source>
</reference>
<evidence type="ECO:0000256" key="5">
    <source>
        <dbReference type="ARBA" id="ARBA00023274"/>
    </source>
</evidence>
<dbReference type="GO" id="GO:1990904">
    <property type="term" value="C:ribonucleoprotein complex"/>
    <property type="evidence" value="ECO:0007669"/>
    <property type="project" value="UniProtKB-KW"/>
</dbReference>
<dbReference type="NCBIfam" id="TIGR00158">
    <property type="entry name" value="L9"/>
    <property type="match status" value="1"/>
</dbReference>
<keyword evidence="4 7" id="KW-0689">Ribosomal protein</keyword>
<dbReference type="PROSITE" id="PS00651">
    <property type="entry name" value="RIBOSOMAL_L9"/>
    <property type="match status" value="1"/>
</dbReference>
<dbReference type="Gene3D" id="3.40.5.10">
    <property type="entry name" value="Ribosomal protein L9, N-terminal domain"/>
    <property type="match status" value="1"/>
</dbReference>
<dbReference type="Pfam" id="PF01281">
    <property type="entry name" value="Ribosomal_L9_N"/>
    <property type="match status" value="1"/>
</dbReference>
<dbReference type="SUPFAM" id="SSF55658">
    <property type="entry name" value="L9 N-domain-like"/>
    <property type="match status" value="1"/>
</dbReference>
<feature type="domain" description="Ribosomal protein L9" evidence="9">
    <location>
        <begin position="13"/>
        <end position="40"/>
    </location>
</feature>
<comment type="similarity">
    <text evidence="1 7">Belongs to the bacterial ribosomal protein bL9 family.</text>
</comment>
<dbReference type="SUPFAM" id="SSF55653">
    <property type="entry name" value="Ribosomal protein L9 C-domain"/>
    <property type="match status" value="1"/>
</dbReference>
<dbReference type="HAMAP" id="MF_00503">
    <property type="entry name" value="Ribosomal_bL9"/>
    <property type="match status" value="1"/>
</dbReference>
<dbReference type="InterPro" id="IPR036791">
    <property type="entry name" value="Ribosomal_bL9_C_sf"/>
</dbReference>
<evidence type="ECO:0000256" key="7">
    <source>
        <dbReference type="HAMAP-Rule" id="MF_00503"/>
    </source>
</evidence>
<evidence type="ECO:0000313" key="11">
    <source>
        <dbReference type="Proteomes" id="UP001218362"/>
    </source>
</evidence>
<dbReference type="InterPro" id="IPR000244">
    <property type="entry name" value="Ribosomal_bL9"/>
</dbReference>
<proteinExistence type="inferred from homology"/>
<evidence type="ECO:0000259" key="9">
    <source>
        <dbReference type="PROSITE" id="PS00651"/>
    </source>
</evidence>
<accession>A0AAJ5X7Y7</accession>
<gene>
    <name evidence="7 10" type="primary">rplI</name>
    <name evidence="10" type="ORF">P0Y56_03000</name>
</gene>
<dbReference type="AlphaFoldDB" id="A0AAJ5X7Y7"/>
<keyword evidence="5 7" id="KW-0687">Ribonucleoprotein</keyword>
<dbReference type="EMBL" id="CP119316">
    <property type="protein sequence ID" value="WEK47268.1"/>
    <property type="molecule type" value="Genomic_DNA"/>
</dbReference>
<dbReference type="InterPro" id="IPR036935">
    <property type="entry name" value="Ribosomal_bL9_N_sf"/>
</dbReference>
<dbReference type="InterPro" id="IPR020069">
    <property type="entry name" value="Ribosomal_bL9_C"/>
</dbReference>
<dbReference type="InterPro" id="IPR009027">
    <property type="entry name" value="Ribosomal_bL9/RNase_H1_N"/>
</dbReference>
<keyword evidence="3 7" id="KW-0694">RNA-binding</keyword>
<dbReference type="GO" id="GO:0003735">
    <property type="term" value="F:structural constituent of ribosome"/>
    <property type="evidence" value="ECO:0007669"/>
    <property type="project" value="InterPro"/>
</dbReference>
<evidence type="ECO:0000313" key="10">
    <source>
        <dbReference type="EMBL" id="WEK47268.1"/>
    </source>
</evidence>
<dbReference type="GO" id="GO:0019843">
    <property type="term" value="F:rRNA binding"/>
    <property type="evidence" value="ECO:0007669"/>
    <property type="project" value="UniProtKB-UniRule"/>
</dbReference>
<dbReference type="Gene3D" id="3.10.430.100">
    <property type="entry name" value="Ribosomal protein L9, C-terminal domain"/>
    <property type="match status" value="1"/>
</dbReference>
<sequence length="242" mass="26117">MDIILLERIEKLGTIGDVVSVKDGYARNFLLPAKKALRANDSNRKVFEANRERLEKENAERRVVAEQAGSSVAGAEVVLIRSSSNSGQLYGSVSVRDIVDALVAQGHDVNKSQVILERPIKTIGVFEVKVALHPEVQVTVKANVARSDDEAELQAKGVDVMARAFEDDRAEGDGFTEAVDRSVEPGEIPADMLENPVEEDDAAEAKPAREGPSAKEKKAARAEARGETVGEAAEPAEEESED</sequence>
<name>A0AAJ5X7Y7_9SPHN</name>